<organism evidence="12 13">
    <name type="scientific">Ureaplasma ceti</name>
    <dbReference type="NCBI Taxonomy" id="3119530"/>
    <lineage>
        <taxon>Bacteria</taxon>
        <taxon>Bacillati</taxon>
        <taxon>Mycoplasmatota</taxon>
        <taxon>Mycoplasmoidales</taxon>
        <taxon>Mycoplasmoidaceae</taxon>
        <taxon>Ureaplasma</taxon>
    </lineage>
</organism>
<dbReference type="GO" id="GO:0005840">
    <property type="term" value="C:ribosome"/>
    <property type="evidence" value="ECO:0007669"/>
    <property type="project" value="UniProtKB-KW"/>
</dbReference>
<dbReference type="SUPFAM" id="SSF54814">
    <property type="entry name" value="Prokaryotic type KH domain (KH-domain type II)"/>
    <property type="match status" value="1"/>
</dbReference>
<dbReference type="InterPro" id="IPR009019">
    <property type="entry name" value="KH_sf_prok-type"/>
</dbReference>
<comment type="caution">
    <text evidence="12">The sequence shown here is derived from an EMBL/GenBank/DDBJ whole genome shotgun (WGS) entry which is preliminary data.</text>
</comment>
<dbReference type="Pfam" id="PF07650">
    <property type="entry name" value="KH_2"/>
    <property type="match status" value="1"/>
</dbReference>
<feature type="domain" description="KH type-2" evidence="11">
    <location>
        <begin position="40"/>
        <end position="110"/>
    </location>
</feature>
<evidence type="ECO:0000256" key="1">
    <source>
        <dbReference type="ARBA" id="ARBA00010761"/>
    </source>
</evidence>
<keyword evidence="5 8" id="KW-0687">Ribonucleoprotein</keyword>
<evidence type="ECO:0000256" key="3">
    <source>
        <dbReference type="ARBA" id="ARBA00022884"/>
    </source>
</evidence>
<comment type="similarity">
    <text evidence="1 8 9">Belongs to the universal ribosomal protein uS3 family.</text>
</comment>
<dbReference type="PANTHER" id="PTHR11760:SF19">
    <property type="entry name" value="SMALL RIBOSOMAL SUBUNIT PROTEIN US3C"/>
    <property type="match status" value="1"/>
</dbReference>
<evidence type="ECO:0000256" key="8">
    <source>
        <dbReference type="HAMAP-Rule" id="MF_01309"/>
    </source>
</evidence>
<evidence type="ECO:0000256" key="4">
    <source>
        <dbReference type="ARBA" id="ARBA00022980"/>
    </source>
</evidence>
<dbReference type="HAMAP" id="MF_01309_B">
    <property type="entry name" value="Ribosomal_uS3_B"/>
    <property type="match status" value="1"/>
</dbReference>
<gene>
    <name evidence="8 12" type="primary">rpsC</name>
    <name evidence="12" type="ORF">UREOM_1970</name>
</gene>
<evidence type="ECO:0000313" key="12">
    <source>
        <dbReference type="EMBL" id="GAA5414486.1"/>
    </source>
</evidence>
<proteinExistence type="inferred from homology"/>
<dbReference type="Gene3D" id="3.30.1140.32">
    <property type="entry name" value="Ribosomal protein S3, C-terminal domain"/>
    <property type="match status" value="1"/>
</dbReference>
<name>A0ABP9U552_9BACT</name>
<dbReference type="InterPro" id="IPR018280">
    <property type="entry name" value="Ribosomal_uS3_CS"/>
</dbReference>
<sequence length="269" mass="30238">MGAKVNPNGLRFGINKEWQSRWVARDNKQVAEWLVQEDKIRSSLINNYKYARIDHIEIERTQNKITLFVYCAQPGVILGNENSELAKAILMVNKIVGRSIKVKINVIALENSNVCARLIAREIADAIENRVSFRNAQKQAIRKVLRSGAKGVKTHVSGRLGGVEMAREEGYSEGVVTLSTLRADIDYALEEANTTYGIIGVKVWINRGEIFKKDLSQKRPSRNGRNGKPGFNRGEGRENRRFSNNRASGERRNSSSTRTSRPAKAQEAK</sequence>
<keyword evidence="2 8" id="KW-0699">rRNA-binding</keyword>
<dbReference type="RefSeq" id="WP_353289651.1">
    <property type="nucleotide sequence ID" value="NZ_BAABQM010000001.1"/>
</dbReference>
<keyword evidence="13" id="KW-1185">Reference proteome</keyword>
<dbReference type="Pfam" id="PF00189">
    <property type="entry name" value="Ribosomal_S3_C"/>
    <property type="match status" value="1"/>
</dbReference>
<dbReference type="NCBIfam" id="TIGR01009">
    <property type="entry name" value="rpsC_bact"/>
    <property type="match status" value="1"/>
</dbReference>
<evidence type="ECO:0000256" key="7">
    <source>
        <dbReference type="ARBA" id="ARBA00035257"/>
    </source>
</evidence>
<dbReference type="PANTHER" id="PTHR11760">
    <property type="entry name" value="30S/40S RIBOSOMAL PROTEIN S3"/>
    <property type="match status" value="1"/>
</dbReference>
<dbReference type="InterPro" id="IPR015946">
    <property type="entry name" value="KH_dom-like_a/b"/>
</dbReference>
<protein>
    <recommendedName>
        <fullName evidence="7 8">Small ribosomal subunit protein uS3</fullName>
    </recommendedName>
</protein>
<evidence type="ECO:0000256" key="10">
    <source>
        <dbReference type="SAM" id="MobiDB-lite"/>
    </source>
</evidence>
<evidence type="ECO:0000256" key="5">
    <source>
        <dbReference type="ARBA" id="ARBA00023274"/>
    </source>
</evidence>
<dbReference type="CDD" id="cd02412">
    <property type="entry name" value="KH-II_30S_S3"/>
    <property type="match status" value="1"/>
</dbReference>
<evidence type="ECO:0000256" key="9">
    <source>
        <dbReference type="RuleBase" id="RU003624"/>
    </source>
</evidence>
<evidence type="ECO:0000313" key="13">
    <source>
        <dbReference type="Proteomes" id="UP001449582"/>
    </source>
</evidence>
<reference evidence="12" key="1">
    <citation type="submission" date="2024-02" db="EMBL/GenBank/DDBJ databases">
        <title>Draft genome sequence of new strains in genus Ureaplasma.</title>
        <authorList>
            <person name="Nakajima Y."/>
            <person name="Segawa T."/>
        </authorList>
    </citation>
    <scope>NUCLEOTIDE SEQUENCE [LARGE SCALE GENOMIC DNA]</scope>
    <source>
        <strain evidence="12">OM1</strain>
    </source>
</reference>
<comment type="function">
    <text evidence="6 8">Binds the lower part of the 30S subunit head. Binds mRNA in the 70S ribosome, positioning it for translation.</text>
</comment>
<comment type="subunit">
    <text evidence="8">Part of the 30S ribosomal subunit. Forms a tight complex with proteins S10 and S14.</text>
</comment>
<dbReference type="InterPro" id="IPR001351">
    <property type="entry name" value="Ribosomal_uS3_C"/>
</dbReference>
<dbReference type="InterPro" id="IPR036419">
    <property type="entry name" value="Ribosomal_S3_C_sf"/>
</dbReference>
<dbReference type="Proteomes" id="UP001449582">
    <property type="component" value="Unassembled WGS sequence"/>
</dbReference>
<evidence type="ECO:0000256" key="2">
    <source>
        <dbReference type="ARBA" id="ARBA00022730"/>
    </source>
</evidence>
<dbReference type="InterPro" id="IPR057258">
    <property type="entry name" value="Ribosomal_uS3"/>
</dbReference>
<dbReference type="PROSITE" id="PS00548">
    <property type="entry name" value="RIBOSOMAL_S3"/>
    <property type="match status" value="1"/>
</dbReference>
<dbReference type="InterPro" id="IPR005704">
    <property type="entry name" value="Ribosomal_uS3_bac-typ"/>
</dbReference>
<keyword evidence="3 8" id="KW-0694">RNA-binding</keyword>
<dbReference type="EMBL" id="BAABQM010000001">
    <property type="protein sequence ID" value="GAA5414486.1"/>
    <property type="molecule type" value="Genomic_DNA"/>
</dbReference>
<dbReference type="SUPFAM" id="SSF54821">
    <property type="entry name" value="Ribosomal protein S3 C-terminal domain"/>
    <property type="match status" value="1"/>
</dbReference>
<dbReference type="Gene3D" id="3.30.300.20">
    <property type="match status" value="1"/>
</dbReference>
<feature type="region of interest" description="Disordered" evidence="10">
    <location>
        <begin position="215"/>
        <end position="269"/>
    </location>
</feature>
<evidence type="ECO:0000259" key="11">
    <source>
        <dbReference type="PROSITE" id="PS50823"/>
    </source>
</evidence>
<accession>A0ABP9U552</accession>
<evidence type="ECO:0000256" key="6">
    <source>
        <dbReference type="ARBA" id="ARBA00024998"/>
    </source>
</evidence>
<dbReference type="InterPro" id="IPR004044">
    <property type="entry name" value="KH_dom_type_2"/>
</dbReference>
<keyword evidence="4 8" id="KW-0689">Ribosomal protein</keyword>
<dbReference type="PROSITE" id="PS50823">
    <property type="entry name" value="KH_TYPE_2"/>
    <property type="match status" value="1"/>
</dbReference>